<dbReference type="InterPro" id="IPR002729">
    <property type="entry name" value="CRISPR-assoc_Cas1"/>
</dbReference>
<keyword evidence="12" id="KW-1185">Reference proteome</keyword>
<dbReference type="InterPro" id="IPR042206">
    <property type="entry name" value="CRISPR-assoc_Cas1_C"/>
</dbReference>
<name>A0A8T9MTK5_9NEIS</name>
<evidence type="ECO:0000256" key="3">
    <source>
        <dbReference type="ARBA" id="ARBA00022759"/>
    </source>
</evidence>
<protein>
    <submittedName>
        <fullName evidence="11">CRISPR-associated endonuclease Cas1</fullName>
    </submittedName>
</protein>
<organism evidence="11 12">
    <name type="scientific">Conchiformibius kuhniae</name>
    <dbReference type="NCBI Taxonomy" id="211502"/>
    <lineage>
        <taxon>Bacteria</taxon>
        <taxon>Pseudomonadati</taxon>
        <taxon>Pseudomonadota</taxon>
        <taxon>Betaproteobacteria</taxon>
        <taxon>Neisseriales</taxon>
        <taxon>Neisseriaceae</taxon>
        <taxon>Conchiformibius</taxon>
    </lineage>
</organism>
<dbReference type="AlphaFoldDB" id="A0A8T9MTK5"/>
<dbReference type="EMBL" id="CP091521">
    <property type="protein sequence ID" value="UOP04591.1"/>
    <property type="molecule type" value="Genomic_DNA"/>
</dbReference>
<reference evidence="11" key="2">
    <citation type="journal article" date="2022" name="Res Sq">
        <title>Evolution of multicellular longitudinally dividing oral cavity symbionts (Neisseriaceae).</title>
        <authorList>
            <person name="Nyongesa S."/>
            <person name="Weber P."/>
            <person name="Bernet E."/>
            <person name="Pullido F."/>
            <person name="Nieckarz M."/>
            <person name="Delaby M."/>
            <person name="Nieves C."/>
            <person name="Viehboeck T."/>
            <person name="Krause N."/>
            <person name="Rivera-Millot A."/>
            <person name="Nakamura A."/>
            <person name="Vischer N."/>
            <person name="VanNieuwenhze M."/>
            <person name="Brun Y."/>
            <person name="Cava F."/>
            <person name="Bulgheresi S."/>
            <person name="Veyrier F."/>
        </authorList>
    </citation>
    <scope>NUCLEOTIDE SEQUENCE</scope>
    <source>
        <strain evidence="11">17694</strain>
    </source>
</reference>
<evidence type="ECO:0000256" key="10">
    <source>
        <dbReference type="SAM" id="MobiDB-lite"/>
    </source>
</evidence>
<evidence type="ECO:0000256" key="5">
    <source>
        <dbReference type="ARBA" id="ARBA00022842"/>
    </source>
</evidence>
<proteinExistence type="predicted"/>
<dbReference type="GO" id="GO:0043571">
    <property type="term" value="P:maintenance of CRISPR repeat elements"/>
    <property type="evidence" value="ECO:0007669"/>
    <property type="project" value="InterPro"/>
</dbReference>
<evidence type="ECO:0000313" key="11">
    <source>
        <dbReference type="EMBL" id="UOP04591.1"/>
    </source>
</evidence>
<accession>A0A8T9MTK5</accession>
<evidence type="ECO:0000256" key="7">
    <source>
        <dbReference type="ARBA" id="ARBA00023125"/>
    </source>
</evidence>
<reference evidence="11" key="1">
    <citation type="submission" date="2021-12" db="EMBL/GenBank/DDBJ databases">
        <authorList>
            <person name="Veyrier F.J."/>
        </authorList>
    </citation>
    <scope>NUCLEOTIDE SEQUENCE</scope>
    <source>
        <strain evidence="11">17694</strain>
    </source>
</reference>
<gene>
    <name evidence="11" type="ORF">LVJ77_10170</name>
</gene>
<dbReference type="Proteomes" id="UP000831534">
    <property type="component" value="Chromosome"/>
</dbReference>
<keyword evidence="6" id="KW-0051">Antiviral defense</keyword>
<dbReference type="GO" id="GO:0051607">
    <property type="term" value="P:defense response to virus"/>
    <property type="evidence" value="ECO:0007669"/>
    <property type="project" value="UniProtKB-KW"/>
</dbReference>
<sequence>MLGKLGEHGIGVLVLSGKQQQAALMMPNTKLDARRRTLQHTQAQDPEAALRIAKNLIAEKTERQAQLLRRIGQTALQHAHRLHRPAEQIQALVQAVAAAPDSDSLRGLEGAAAPAIFKHGKASCPPHSTFRYATAARPATRSTASYHWATPCCILKSSATFTCADSTPASAFTTTCNTDANRSPATCSNPCAPNTTNGR</sequence>
<keyword evidence="1" id="KW-0540">Nuclease</keyword>
<keyword evidence="7" id="KW-0238">DNA-binding</keyword>
<dbReference type="Gene3D" id="1.20.120.920">
    <property type="entry name" value="CRISPR-associated endonuclease Cas1, C-terminal domain"/>
    <property type="match status" value="1"/>
</dbReference>
<keyword evidence="3 11" id="KW-0255">Endonuclease</keyword>
<keyword evidence="5" id="KW-0460">Magnesium</keyword>
<keyword evidence="4" id="KW-0378">Hydrolase</keyword>
<dbReference type="GO" id="GO:0046872">
    <property type="term" value="F:metal ion binding"/>
    <property type="evidence" value="ECO:0007669"/>
    <property type="project" value="UniProtKB-KW"/>
</dbReference>
<evidence type="ECO:0000313" key="12">
    <source>
        <dbReference type="Proteomes" id="UP000831534"/>
    </source>
</evidence>
<evidence type="ECO:0000256" key="1">
    <source>
        <dbReference type="ARBA" id="ARBA00022722"/>
    </source>
</evidence>
<dbReference type="PANTHER" id="PTHR34353:SF2">
    <property type="entry name" value="CRISPR-ASSOCIATED ENDONUCLEASE CAS1 1"/>
    <property type="match status" value="1"/>
</dbReference>
<keyword evidence="2" id="KW-0479">Metal-binding</keyword>
<dbReference type="Pfam" id="PF01867">
    <property type="entry name" value="Cas_Cas1"/>
    <property type="match status" value="1"/>
</dbReference>
<evidence type="ECO:0000256" key="8">
    <source>
        <dbReference type="ARBA" id="ARBA00023211"/>
    </source>
</evidence>
<evidence type="ECO:0000256" key="4">
    <source>
        <dbReference type="ARBA" id="ARBA00022801"/>
    </source>
</evidence>
<comment type="subunit">
    <text evidence="9">Homodimer, forms a heterotetramer with a Cas2 homodimer.</text>
</comment>
<dbReference type="PANTHER" id="PTHR34353">
    <property type="entry name" value="CRISPR-ASSOCIATED ENDONUCLEASE CAS1 1"/>
    <property type="match status" value="1"/>
</dbReference>
<evidence type="ECO:0000256" key="2">
    <source>
        <dbReference type="ARBA" id="ARBA00022723"/>
    </source>
</evidence>
<dbReference type="GO" id="GO:0004519">
    <property type="term" value="F:endonuclease activity"/>
    <property type="evidence" value="ECO:0007669"/>
    <property type="project" value="UniProtKB-KW"/>
</dbReference>
<feature type="region of interest" description="Disordered" evidence="10">
    <location>
        <begin position="180"/>
        <end position="199"/>
    </location>
</feature>
<keyword evidence="8" id="KW-0464">Manganese</keyword>
<dbReference type="InterPro" id="IPR050646">
    <property type="entry name" value="Cas1"/>
</dbReference>
<evidence type="ECO:0000256" key="9">
    <source>
        <dbReference type="ARBA" id="ARBA00038592"/>
    </source>
</evidence>
<dbReference type="GO" id="GO:0003677">
    <property type="term" value="F:DNA binding"/>
    <property type="evidence" value="ECO:0007669"/>
    <property type="project" value="UniProtKB-KW"/>
</dbReference>
<evidence type="ECO:0000256" key="6">
    <source>
        <dbReference type="ARBA" id="ARBA00023118"/>
    </source>
</evidence>
<dbReference type="GO" id="GO:0016787">
    <property type="term" value="F:hydrolase activity"/>
    <property type="evidence" value="ECO:0007669"/>
    <property type="project" value="UniProtKB-KW"/>
</dbReference>